<feature type="region of interest" description="Disordered" evidence="4">
    <location>
        <begin position="1"/>
        <end position="26"/>
    </location>
</feature>
<keyword evidence="2" id="KW-1015">Disulfide bond</keyword>
<sequence>MEINEGGTVDGNETGNGRYDGTHHSNEQNRFGGFLGSWCEPCRMIAPVLDQLASEMKGEAVYCQKNVDENPISSFKYQVQSIPTLKLFVNGWDVQTFVGLQPLQSLKAATMQYAN</sequence>
<dbReference type="InterPro" id="IPR013766">
    <property type="entry name" value="Thioredoxin_domain"/>
</dbReference>
<evidence type="ECO:0000259" key="5">
    <source>
        <dbReference type="Pfam" id="PF00085"/>
    </source>
</evidence>
<evidence type="ECO:0000256" key="3">
    <source>
        <dbReference type="ARBA" id="ARBA00023284"/>
    </source>
</evidence>
<comment type="similarity">
    <text evidence="1">Belongs to the thioredoxin family.</text>
</comment>
<protein>
    <submittedName>
        <fullName evidence="6">Thioredoxin domain-containing protein</fullName>
    </submittedName>
</protein>
<dbReference type="Pfam" id="PF00085">
    <property type="entry name" value="Thioredoxin"/>
    <property type="match status" value="1"/>
</dbReference>
<dbReference type="RefSeq" id="WP_246068004.1">
    <property type="nucleotide sequence ID" value="NZ_JBHTGQ010000023.1"/>
</dbReference>
<reference evidence="7" key="1">
    <citation type="journal article" date="2019" name="Int. J. Syst. Evol. Microbiol.">
        <title>The Global Catalogue of Microorganisms (GCM) 10K type strain sequencing project: providing services to taxonomists for standard genome sequencing and annotation.</title>
        <authorList>
            <consortium name="The Broad Institute Genomics Platform"/>
            <consortium name="The Broad Institute Genome Sequencing Center for Infectious Disease"/>
            <person name="Wu L."/>
            <person name="Ma J."/>
        </authorList>
    </citation>
    <scope>NUCLEOTIDE SEQUENCE [LARGE SCALE GENOMIC DNA]</scope>
    <source>
        <strain evidence="7">JCM 18657</strain>
    </source>
</reference>
<name>A0ABW2V479_9BACL</name>
<dbReference type="SUPFAM" id="SSF52833">
    <property type="entry name" value="Thioredoxin-like"/>
    <property type="match status" value="1"/>
</dbReference>
<dbReference type="EMBL" id="JBHTGQ010000023">
    <property type="protein sequence ID" value="MFC7750293.1"/>
    <property type="molecule type" value="Genomic_DNA"/>
</dbReference>
<gene>
    <name evidence="6" type="ORF">ACFQWB_10180</name>
</gene>
<dbReference type="Gene3D" id="3.40.30.10">
    <property type="entry name" value="Glutaredoxin"/>
    <property type="match status" value="1"/>
</dbReference>
<proteinExistence type="inferred from homology"/>
<dbReference type="Proteomes" id="UP001596528">
    <property type="component" value="Unassembled WGS sequence"/>
</dbReference>
<organism evidence="6 7">
    <name type="scientific">Paenibacillus thermoaerophilus</name>
    <dbReference type="NCBI Taxonomy" id="1215385"/>
    <lineage>
        <taxon>Bacteria</taxon>
        <taxon>Bacillati</taxon>
        <taxon>Bacillota</taxon>
        <taxon>Bacilli</taxon>
        <taxon>Bacillales</taxon>
        <taxon>Paenibacillaceae</taxon>
        <taxon>Paenibacillus</taxon>
    </lineage>
</organism>
<accession>A0ABW2V479</accession>
<feature type="domain" description="Thioredoxin" evidence="5">
    <location>
        <begin position="34"/>
        <end position="109"/>
    </location>
</feature>
<comment type="caution">
    <text evidence="6">The sequence shown here is derived from an EMBL/GenBank/DDBJ whole genome shotgun (WGS) entry which is preliminary data.</text>
</comment>
<evidence type="ECO:0000313" key="6">
    <source>
        <dbReference type="EMBL" id="MFC7750293.1"/>
    </source>
</evidence>
<evidence type="ECO:0000256" key="4">
    <source>
        <dbReference type="SAM" id="MobiDB-lite"/>
    </source>
</evidence>
<evidence type="ECO:0000256" key="2">
    <source>
        <dbReference type="ARBA" id="ARBA00023157"/>
    </source>
</evidence>
<dbReference type="PANTHER" id="PTHR45663">
    <property type="entry name" value="GEO12009P1"/>
    <property type="match status" value="1"/>
</dbReference>
<evidence type="ECO:0000256" key="1">
    <source>
        <dbReference type="ARBA" id="ARBA00008987"/>
    </source>
</evidence>
<dbReference type="InterPro" id="IPR036249">
    <property type="entry name" value="Thioredoxin-like_sf"/>
</dbReference>
<dbReference type="PANTHER" id="PTHR45663:SF11">
    <property type="entry name" value="GEO12009P1"/>
    <property type="match status" value="1"/>
</dbReference>
<keyword evidence="7" id="KW-1185">Reference proteome</keyword>
<keyword evidence="3" id="KW-0676">Redox-active center</keyword>
<dbReference type="CDD" id="cd02947">
    <property type="entry name" value="TRX_family"/>
    <property type="match status" value="1"/>
</dbReference>
<evidence type="ECO:0000313" key="7">
    <source>
        <dbReference type="Proteomes" id="UP001596528"/>
    </source>
</evidence>